<dbReference type="AlphaFoldDB" id="A0A4Y2EYD0"/>
<protein>
    <submittedName>
        <fullName evidence="1">Uncharacterized protein</fullName>
    </submittedName>
</protein>
<reference evidence="1 2" key="1">
    <citation type="journal article" date="2019" name="Sci. Rep.">
        <title>Orb-weaving spider Araneus ventricosus genome elucidates the spidroin gene catalogue.</title>
        <authorList>
            <person name="Kono N."/>
            <person name="Nakamura H."/>
            <person name="Ohtoshi R."/>
            <person name="Moran D.A.P."/>
            <person name="Shinohara A."/>
            <person name="Yoshida Y."/>
            <person name="Fujiwara M."/>
            <person name="Mori M."/>
            <person name="Tomita M."/>
            <person name="Arakawa K."/>
        </authorList>
    </citation>
    <scope>NUCLEOTIDE SEQUENCE [LARGE SCALE GENOMIC DNA]</scope>
</reference>
<sequence>MRSIKSSGVVEQGRGTADSTLSKVIFSCPLNKKVSEVLKDFCESNFISSEQHVEFRPSRQSRDASDLLKLFNWLLHNPLNVSCPKHLLINMGLVADNKTNCDNSEDVGEKLLSSIAGGSFGEVKLQREKSYPNISHK</sequence>
<gene>
    <name evidence="1" type="ORF">AVEN_252997_1</name>
</gene>
<dbReference type="Proteomes" id="UP000499080">
    <property type="component" value="Unassembled WGS sequence"/>
</dbReference>
<dbReference type="EMBL" id="BGPR01000755">
    <property type="protein sequence ID" value="GBM34272.1"/>
    <property type="molecule type" value="Genomic_DNA"/>
</dbReference>
<comment type="caution">
    <text evidence="1">The sequence shown here is derived from an EMBL/GenBank/DDBJ whole genome shotgun (WGS) entry which is preliminary data.</text>
</comment>
<name>A0A4Y2EYD0_ARAVE</name>
<evidence type="ECO:0000313" key="1">
    <source>
        <dbReference type="EMBL" id="GBM34272.1"/>
    </source>
</evidence>
<evidence type="ECO:0000313" key="2">
    <source>
        <dbReference type="Proteomes" id="UP000499080"/>
    </source>
</evidence>
<organism evidence="1 2">
    <name type="scientific">Araneus ventricosus</name>
    <name type="common">Orbweaver spider</name>
    <name type="synonym">Epeira ventricosa</name>
    <dbReference type="NCBI Taxonomy" id="182803"/>
    <lineage>
        <taxon>Eukaryota</taxon>
        <taxon>Metazoa</taxon>
        <taxon>Ecdysozoa</taxon>
        <taxon>Arthropoda</taxon>
        <taxon>Chelicerata</taxon>
        <taxon>Arachnida</taxon>
        <taxon>Araneae</taxon>
        <taxon>Araneomorphae</taxon>
        <taxon>Entelegynae</taxon>
        <taxon>Araneoidea</taxon>
        <taxon>Araneidae</taxon>
        <taxon>Araneus</taxon>
    </lineage>
</organism>
<accession>A0A4Y2EYD0</accession>
<proteinExistence type="predicted"/>
<keyword evidence="2" id="KW-1185">Reference proteome</keyword>